<name>A0A8C6T7I9_9GOBI</name>
<keyword evidence="6" id="KW-1185">Reference proteome</keyword>
<evidence type="ECO:0000259" key="4">
    <source>
        <dbReference type="Pfam" id="PF14915"/>
    </source>
</evidence>
<evidence type="ECO:0000313" key="5">
    <source>
        <dbReference type="Ensembl" id="ENSNMLP00000015861.1"/>
    </source>
</evidence>
<feature type="coiled-coil region" evidence="2">
    <location>
        <begin position="86"/>
        <end position="249"/>
    </location>
</feature>
<feature type="coiled-coil region" evidence="2">
    <location>
        <begin position="279"/>
        <end position="306"/>
    </location>
</feature>
<sequence>MNFLEDLTQSSASDDLESAACLCRIQDIFRAYERAVQTLKNKNSHLSDKVKQLEMEKVVEVDHLKHQLKQEQENQRQVTALHNATKDKLQRTEEQHQLQVREKQQMEVTLSKCELEMQTLVTNMQQLEEEHSETQELLAQERSARALQDELLHKQQEVKKENDKLLQKTSRLQGQNRSLKAELERLQANSRLKEILLLEENQTLKEQLQNLQKELWSLKHSEQRRLDELQELRRQMDFAQREHSLTEERTRHELQHKLEVNLLLQSKAASQKAQEQINANNAACLRSRLEQRIQELESEVSRSRSTELVSLSQQDAIQKELETYKSMYSEENLLRKALQAKLQRTNTAHPTHRASGRVSGFGPSPSDSGENYRTMMNIELDKAITKELSNSTVTLTSVAALDPVSVASQQYLDQLRRNYTI</sequence>
<feature type="region of interest" description="Disordered" evidence="3">
    <location>
        <begin position="347"/>
        <end position="369"/>
    </location>
</feature>
<proteinExistence type="predicted"/>
<organism evidence="5 6">
    <name type="scientific">Neogobius melanostomus</name>
    <name type="common">round goby</name>
    <dbReference type="NCBI Taxonomy" id="47308"/>
    <lineage>
        <taxon>Eukaryota</taxon>
        <taxon>Metazoa</taxon>
        <taxon>Chordata</taxon>
        <taxon>Craniata</taxon>
        <taxon>Vertebrata</taxon>
        <taxon>Euteleostomi</taxon>
        <taxon>Actinopterygii</taxon>
        <taxon>Neopterygii</taxon>
        <taxon>Teleostei</taxon>
        <taxon>Neoteleostei</taxon>
        <taxon>Acanthomorphata</taxon>
        <taxon>Gobiaria</taxon>
        <taxon>Gobiiformes</taxon>
        <taxon>Gobioidei</taxon>
        <taxon>Gobiidae</taxon>
        <taxon>Benthophilinae</taxon>
        <taxon>Neogobiini</taxon>
        <taxon>Neogobius</taxon>
    </lineage>
</organism>
<reference evidence="5" key="2">
    <citation type="submission" date="2025-09" db="UniProtKB">
        <authorList>
            <consortium name="Ensembl"/>
        </authorList>
    </citation>
    <scope>IDENTIFICATION</scope>
</reference>
<accession>A0A8C6T7I9</accession>
<dbReference type="Ensembl" id="ENSNMLT00000017822.1">
    <property type="protein sequence ID" value="ENSNMLP00000015861.1"/>
    <property type="gene ID" value="ENSNMLG00000010481.1"/>
</dbReference>
<feature type="coiled-coil region" evidence="2">
    <location>
        <begin position="29"/>
        <end position="56"/>
    </location>
</feature>
<keyword evidence="1 2" id="KW-0175">Coiled coil</keyword>
<protein>
    <recommendedName>
        <fullName evidence="4">CCDC144C-like coiled-coil domain-containing protein</fullName>
    </recommendedName>
</protein>
<reference evidence="5" key="1">
    <citation type="submission" date="2025-08" db="UniProtKB">
        <authorList>
            <consortium name="Ensembl"/>
        </authorList>
    </citation>
    <scope>IDENTIFICATION</scope>
</reference>
<evidence type="ECO:0000256" key="3">
    <source>
        <dbReference type="SAM" id="MobiDB-lite"/>
    </source>
</evidence>
<dbReference type="Pfam" id="PF14915">
    <property type="entry name" value="CCDC144C"/>
    <property type="match status" value="1"/>
</dbReference>
<dbReference type="InterPro" id="IPR039497">
    <property type="entry name" value="CC144C-like_CC_dom"/>
</dbReference>
<dbReference type="Proteomes" id="UP000694523">
    <property type="component" value="Unplaced"/>
</dbReference>
<evidence type="ECO:0000256" key="1">
    <source>
        <dbReference type="ARBA" id="ARBA00023054"/>
    </source>
</evidence>
<feature type="domain" description="CCDC144C-like coiled-coil" evidence="4">
    <location>
        <begin position="67"/>
        <end position="340"/>
    </location>
</feature>
<evidence type="ECO:0000256" key="2">
    <source>
        <dbReference type="SAM" id="Coils"/>
    </source>
</evidence>
<evidence type="ECO:0000313" key="6">
    <source>
        <dbReference type="Proteomes" id="UP000694523"/>
    </source>
</evidence>
<dbReference type="AlphaFoldDB" id="A0A8C6T7I9"/>